<comment type="function">
    <text evidence="2">May play the central regulatory role in sporulation. It may be an element of the effector pathway responsible for the activation of sporulation genes in response to nutritional stress. Spo0A may act in concert with spo0H (a sigma factor) to control the expression of some genes that are critical to the sporulation process.</text>
</comment>
<dbReference type="AlphaFoldDB" id="A0AAW5BV93"/>
<dbReference type="Proteomes" id="UP001299608">
    <property type="component" value="Unassembled WGS sequence"/>
</dbReference>
<evidence type="ECO:0000256" key="2">
    <source>
        <dbReference type="ARBA" id="ARBA00024867"/>
    </source>
</evidence>
<dbReference type="Pfam" id="PF08664">
    <property type="entry name" value="YcbB"/>
    <property type="match status" value="1"/>
</dbReference>
<evidence type="ECO:0000313" key="8">
    <source>
        <dbReference type="Proteomes" id="UP001299608"/>
    </source>
</evidence>
<dbReference type="EMBL" id="JAKNGE010000002">
    <property type="protein sequence ID" value="MCG4744151.1"/>
    <property type="molecule type" value="Genomic_DNA"/>
</dbReference>
<evidence type="ECO:0000256" key="1">
    <source>
        <dbReference type="ARBA" id="ARBA00018672"/>
    </source>
</evidence>
<dbReference type="InterPro" id="IPR013972">
    <property type="entry name" value="YcbB"/>
</dbReference>
<dbReference type="InterPro" id="IPR011006">
    <property type="entry name" value="CheY-like_superfamily"/>
</dbReference>
<evidence type="ECO:0000256" key="3">
    <source>
        <dbReference type="PROSITE-ProRule" id="PRU00169"/>
    </source>
</evidence>
<name>A0AAW5BV93_9FIRM</name>
<keyword evidence="3" id="KW-0597">Phosphoprotein</keyword>
<protein>
    <recommendedName>
        <fullName evidence="1">Stage 0 sporulation protein A homolog</fullName>
    </recommendedName>
</protein>
<evidence type="ECO:0000313" key="7">
    <source>
        <dbReference type="Proteomes" id="UP000669239"/>
    </source>
</evidence>
<proteinExistence type="predicted"/>
<dbReference type="SUPFAM" id="SSF52172">
    <property type="entry name" value="CheY-like"/>
    <property type="match status" value="1"/>
</dbReference>
<reference evidence="5" key="3">
    <citation type="submission" date="2022-01" db="EMBL/GenBank/DDBJ databases">
        <title>Collection of gut derived symbiotic bacterial strains cultured from healthy donors.</title>
        <authorList>
            <person name="Lin H."/>
            <person name="Kohout C."/>
            <person name="Waligurski E."/>
            <person name="Pamer E.G."/>
        </authorList>
    </citation>
    <scope>NUCLEOTIDE SEQUENCE</scope>
    <source>
        <strain evidence="5">DFI.6.55</strain>
    </source>
</reference>
<evidence type="ECO:0000313" key="6">
    <source>
        <dbReference type="EMBL" id="NSJ47272.1"/>
    </source>
</evidence>
<dbReference type="Proteomes" id="UP000669239">
    <property type="component" value="Unassembled WGS sequence"/>
</dbReference>
<dbReference type="RefSeq" id="WP_165641057.1">
    <property type="nucleotide sequence ID" value="NZ_JAAITT010000001.1"/>
</dbReference>
<reference evidence="6 7" key="1">
    <citation type="journal article" date="2020" name="Cell Host Microbe">
        <title>Functional and Genomic Variation between Human-Derived Isolates of Lachnospiraceae Reveals Inter- and Intra-Species Diversity.</title>
        <authorList>
            <person name="Sorbara M.T."/>
            <person name="Littmann E.R."/>
            <person name="Fontana E."/>
            <person name="Moody T.U."/>
            <person name="Kohout C.E."/>
            <person name="Gjonbalaj M."/>
            <person name="Eaton V."/>
            <person name="Seok R."/>
            <person name="Leiner I.M."/>
            <person name="Pamer E.G."/>
        </authorList>
    </citation>
    <scope>NUCLEOTIDE SEQUENCE [LARGE SCALE GENOMIC DNA]</scope>
    <source>
        <strain evidence="6 7">MSK.1.17</strain>
    </source>
</reference>
<dbReference type="GO" id="GO:0000160">
    <property type="term" value="P:phosphorelay signal transduction system"/>
    <property type="evidence" value="ECO:0007669"/>
    <property type="project" value="InterPro"/>
</dbReference>
<dbReference type="SMART" id="SM00448">
    <property type="entry name" value="REC"/>
    <property type="match status" value="1"/>
</dbReference>
<sequence>MKIYLIDCDSYSRRELTRMIEGEALGEVAGVSAGWDDACRRIPGIRPDVILADLPLPELKVITCICRIKEALPAASIIMLSQAHDMETVQRAYEGGAELLLHKPVNMAEIRNTLRSMEMVKNMQWILKQARSGVMGTPDPDGEAGRSGAPGSAVSLSLSIRHLKEILQAIGILNEAGSKDIIRIVSHMIEQELEFGDITIRELCTRMKQNSKSVEQRIRRAASEGMYNLALRGLDDYADPVFNEFAGRLYSFEQMKKEMNYIRGKSEKHGNVRIRNFLGGLLDCCREM</sequence>
<dbReference type="Gene3D" id="3.40.50.2300">
    <property type="match status" value="1"/>
</dbReference>
<evidence type="ECO:0000259" key="4">
    <source>
        <dbReference type="PROSITE" id="PS50110"/>
    </source>
</evidence>
<comment type="caution">
    <text evidence="5">The sequence shown here is derived from an EMBL/GenBank/DDBJ whole genome shotgun (WGS) entry which is preliminary data.</text>
</comment>
<accession>A0AAW5BV93</accession>
<organism evidence="5 8">
    <name type="scientific">Enterocloster aldenensis</name>
    <dbReference type="NCBI Taxonomy" id="358742"/>
    <lineage>
        <taxon>Bacteria</taxon>
        <taxon>Bacillati</taxon>
        <taxon>Bacillota</taxon>
        <taxon>Clostridia</taxon>
        <taxon>Lachnospirales</taxon>
        <taxon>Lachnospiraceae</taxon>
        <taxon>Enterocloster</taxon>
    </lineage>
</organism>
<feature type="modified residue" description="4-aspartylphosphate" evidence="3">
    <location>
        <position position="53"/>
    </location>
</feature>
<gene>
    <name evidence="6" type="ORF">G5B36_00895</name>
    <name evidence="5" type="ORF">L0N08_01845</name>
</gene>
<evidence type="ECO:0000313" key="5">
    <source>
        <dbReference type="EMBL" id="MCG4744151.1"/>
    </source>
</evidence>
<reference evidence="6" key="2">
    <citation type="submission" date="2020-02" db="EMBL/GenBank/DDBJ databases">
        <authorList>
            <person name="Littmann E."/>
            <person name="Sorbara M."/>
        </authorList>
    </citation>
    <scope>NUCLEOTIDE SEQUENCE</scope>
    <source>
        <strain evidence="6">MSK.1.17</strain>
    </source>
</reference>
<dbReference type="InterPro" id="IPR001789">
    <property type="entry name" value="Sig_transdc_resp-reg_receiver"/>
</dbReference>
<dbReference type="PROSITE" id="PS50110">
    <property type="entry name" value="RESPONSE_REGULATORY"/>
    <property type="match status" value="1"/>
</dbReference>
<dbReference type="Pfam" id="PF00072">
    <property type="entry name" value="Response_reg"/>
    <property type="match status" value="1"/>
</dbReference>
<dbReference type="EMBL" id="JAAITT010000001">
    <property type="protein sequence ID" value="NSJ47272.1"/>
    <property type="molecule type" value="Genomic_DNA"/>
</dbReference>
<keyword evidence="7" id="KW-1185">Reference proteome</keyword>
<feature type="domain" description="Response regulatory" evidence="4">
    <location>
        <begin position="2"/>
        <end position="118"/>
    </location>
</feature>